<reference evidence="1" key="1">
    <citation type="submission" date="2014-11" db="EMBL/GenBank/DDBJ databases">
        <authorList>
            <person name="Amaro Gonzalez C."/>
        </authorList>
    </citation>
    <scope>NUCLEOTIDE SEQUENCE</scope>
</reference>
<accession>A0A0E9VHL5</accession>
<sequence length="15" mass="1787">MENSTYIQPVFPVVY</sequence>
<dbReference type="EMBL" id="GBXM01031015">
    <property type="protein sequence ID" value="JAH77562.1"/>
    <property type="molecule type" value="Transcribed_RNA"/>
</dbReference>
<organism evidence="1">
    <name type="scientific">Anguilla anguilla</name>
    <name type="common">European freshwater eel</name>
    <name type="synonym">Muraena anguilla</name>
    <dbReference type="NCBI Taxonomy" id="7936"/>
    <lineage>
        <taxon>Eukaryota</taxon>
        <taxon>Metazoa</taxon>
        <taxon>Chordata</taxon>
        <taxon>Craniata</taxon>
        <taxon>Vertebrata</taxon>
        <taxon>Euteleostomi</taxon>
        <taxon>Actinopterygii</taxon>
        <taxon>Neopterygii</taxon>
        <taxon>Teleostei</taxon>
        <taxon>Anguilliformes</taxon>
        <taxon>Anguillidae</taxon>
        <taxon>Anguilla</taxon>
    </lineage>
</organism>
<reference evidence="1" key="2">
    <citation type="journal article" date="2015" name="Fish Shellfish Immunol.">
        <title>Early steps in the European eel (Anguilla anguilla)-Vibrio vulnificus interaction in the gills: Role of the RtxA13 toxin.</title>
        <authorList>
            <person name="Callol A."/>
            <person name="Pajuelo D."/>
            <person name="Ebbesson L."/>
            <person name="Teles M."/>
            <person name="MacKenzie S."/>
            <person name="Amaro C."/>
        </authorList>
    </citation>
    <scope>NUCLEOTIDE SEQUENCE</scope>
</reference>
<protein>
    <submittedName>
        <fullName evidence="1">Uncharacterized protein</fullName>
    </submittedName>
</protein>
<evidence type="ECO:0000313" key="1">
    <source>
        <dbReference type="EMBL" id="JAH77562.1"/>
    </source>
</evidence>
<name>A0A0E9VHL5_ANGAN</name>
<proteinExistence type="predicted"/>